<reference evidence="1" key="1">
    <citation type="submission" date="2020-08" db="EMBL/GenBank/DDBJ databases">
        <title>Genome public.</title>
        <authorList>
            <person name="Liu C."/>
            <person name="Sun Q."/>
        </authorList>
    </citation>
    <scope>NUCLEOTIDE SEQUENCE</scope>
    <source>
        <strain evidence="1">NSJ-63</strain>
    </source>
</reference>
<proteinExistence type="predicted"/>
<dbReference type="EMBL" id="JACRSS010000001">
    <property type="protein sequence ID" value="MBC8537975.1"/>
    <property type="molecule type" value="Genomic_DNA"/>
</dbReference>
<dbReference type="InterPro" id="IPR003772">
    <property type="entry name" value="YceD"/>
</dbReference>
<dbReference type="Proteomes" id="UP000617951">
    <property type="component" value="Unassembled WGS sequence"/>
</dbReference>
<dbReference type="Pfam" id="PF02620">
    <property type="entry name" value="YceD"/>
    <property type="match status" value="1"/>
</dbReference>
<sequence>MKQSVEQALENMGRVYTLEAAEMPVDWEDPLDVSFASPIAVKAEYVFDGKAVIFRGTIHADIEAQCGSCLKEFLYSMDIPFADAFSREPDEEEGEYGFDGEEVLLDKMILDEISLHLPVRFLCREDCKGLCPICGKDRNAGPCGCKPNGEVKKDNPFEKLKGLFD</sequence>
<organism evidence="1 2">
    <name type="scientific">Guopingia tenuis</name>
    <dbReference type="NCBI Taxonomy" id="2763656"/>
    <lineage>
        <taxon>Bacteria</taxon>
        <taxon>Bacillati</taxon>
        <taxon>Bacillota</taxon>
        <taxon>Clostridia</taxon>
        <taxon>Christensenellales</taxon>
        <taxon>Christensenellaceae</taxon>
        <taxon>Guopingia</taxon>
    </lineage>
</organism>
<name>A0A926DJ10_9FIRM</name>
<protein>
    <submittedName>
        <fullName evidence="1">DUF177 domain-containing protein</fullName>
    </submittedName>
</protein>
<keyword evidence="2" id="KW-1185">Reference proteome</keyword>
<comment type="caution">
    <text evidence="1">The sequence shown here is derived from an EMBL/GenBank/DDBJ whole genome shotgun (WGS) entry which is preliminary data.</text>
</comment>
<dbReference type="RefSeq" id="WP_249279784.1">
    <property type="nucleotide sequence ID" value="NZ_JACRSS010000001.1"/>
</dbReference>
<dbReference type="AlphaFoldDB" id="A0A926DJ10"/>
<evidence type="ECO:0000313" key="2">
    <source>
        <dbReference type="Proteomes" id="UP000617951"/>
    </source>
</evidence>
<gene>
    <name evidence="1" type="ORF">H8693_03365</name>
</gene>
<accession>A0A926DJ10</accession>
<evidence type="ECO:0000313" key="1">
    <source>
        <dbReference type="EMBL" id="MBC8537975.1"/>
    </source>
</evidence>